<dbReference type="Gene3D" id="2.10.25.10">
    <property type="entry name" value="Laminin"/>
    <property type="match status" value="5"/>
</dbReference>
<feature type="compositionally biased region" description="Low complexity" evidence="14">
    <location>
        <begin position="425"/>
        <end position="434"/>
    </location>
</feature>
<evidence type="ECO:0000313" key="18">
    <source>
        <dbReference type="Proteomes" id="UP000472267"/>
    </source>
</evidence>
<dbReference type="GO" id="GO:1990430">
    <property type="term" value="F:extracellular matrix protein binding"/>
    <property type="evidence" value="ECO:0007669"/>
    <property type="project" value="TreeGrafter"/>
</dbReference>
<evidence type="ECO:0000313" key="17">
    <source>
        <dbReference type="Ensembl" id="ENSSFAP00005017455.1"/>
    </source>
</evidence>
<evidence type="ECO:0000256" key="14">
    <source>
        <dbReference type="SAM" id="MobiDB-lite"/>
    </source>
</evidence>
<evidence type="ECO:0000256" key="15">
    <source>
        <dbReference type="SAM" id="Phobius"/>
    </source>
</evidence>
<proteinExistence type="predicted"/>
<dbReference type="InParanoid" id="A0A672GKI3"/>
<comment type="subcellular location">
    <subcellularLocation>
        <location evidence="1">Membrane</location>
        <topology evidence="1">Single-pass type I membrane protein</topology>
    </subcellularLocation>
</comment>
<dbReference type="InterPro" id="IPR018097">
    <property type="entry name" value="EGF_Ca-bd_CS"/>
</dbReference>
<accession>A0A672GKI3</accession>
<dbReference type="GO" id="GO:0016477">
    <property type="term" value="P:cell migration"/>
    <property type="evidence" value="ECO:0007669"/>
    <property type="project" value="TreeGrafter"/>
</dbReference>
<evidence type="ECO:0000256" key="6">
    <source>
        <dbReference type="ARBA" id="ARBA00022734"/>
    </source>
</evidence>
<evidence type="ECO:0000256" key="8">
    <source>
        <dbReference type="ARBA" id="ARBA00022989"/>
    </source>
</evidence>
<keyword evidence="8 15" id="KW-1133">Transmembrane helix</keyword>
<dbReference type="PROSITE" id="PS50026">
    <property type="entry name" value="EGF_3"/>
    <property type="match status" value="2"/>
</dbReference>
<reference evidence="17" key="1">
    <citation type="submission" date="2019-06" db="EMBL/GenBank/DDBJ databases">
        <authorList>
            <consortium name="Wellcome Sanger Institute Data Sharing"/>
        </authorList>
    </citation>
    <scope>NUCLEOTIDE SEQUENCE [LARGE SCALE GENOMIC DNA]</scope>
</reference>
<dbReference type="GO" id="GO:0005509">
    <property type="term" value="F:calcium ion binding"/>
    <property type="evidence" value="ECO:0007669"/>
    <property type="project" value="InterPro"/>
</dbReference>
<evidence type="ECO:0000256" key="4">
    <source>
        <dbReference type="ARBA" id="ARBA00022692"/>
    </source>
</evidence>
<dbReference type="PROSITE" id="PS01187">
    <property type="entry name" value="EGF_CA"/>
    <property type="match status" value="1"/>
</dbReference>
<evidence type="ECO:0000256" key="2">
    <source>
        <dbReference type="ARBA" id="ARBA00022536"/>
    </source>
</evidence>
<dbReference type="FunFam" id="2.10.25.10:FF:000406">
    <property type="entry name" value="CD248 molecule"/>
    <property type="match status" value="1"/>
</dbReference>
<dbReference type="Proteomes" id="UP000472267">
    <property type="component" value="Chromosome 3"/>
</dbReference>
<name>A0A672GKI3_SALFA</name>
<protein>
    <submittedName>
        <fullName evidence="17">CD248 molecule, endosialin a</fullName>
    </submittedName>
</protein>
<reference evidence="17" key="2">
    <citation type="submission" date="2025-08" db="UniProtKB">
        <authorList>
            <consortium name="Ensembl"/>
        </authorList>
    </citation>
    <scope>IDENTIFICATION</scope>
</reference>
<dbReference type="Pfam" id="PF07645">
    <property type="entry name" value="EGF_CA"/>
    <property type="match status" value="2"/>
</dbReference>
<keyword evidence="7" id="KW-0677">Repeat</keyword>
<dbReference type="SMART" id="SM00181">
    <property type="entry name" value="EGF"/>
    <property type="match status" value="5"/>
</dbReference>
<dbReference type="GO" id="GO:0031012">
    <property type="term" value="C:extracellular matrix"/>
    <property type="evidence" value="ECO:0007669"/>
    <property type="project" value="TreeGrafter"/>
</dbReference>
<evidence type="ECO:0000256" key="11">
    <source>
        <dbReference type="ARBA" id="ARBA00023170"/>
    </source>
</evidence>
<dbReference type="InterPro" id="IPR000742">
    <property type="entry name" value="EGF"/>
</dbReference>
<evidence type="ECO:0000256" key="5">
    <source>
        <dbReference type="ARBA" id="ARBA00022729"/>
    </source>
</evidence>
<dbReference type="FunFam" id="2.10.25.10:FF:000009">
    <property type="entry name" value="Low-density lipoprotein receptor isoform 1"/>
    <property type="match status" value="2"/>
</dbReference>
<dbReference type="SUPFAM" id="SSF57196">
    <property type="entry name" value="EGF/Laminin"/>
    <property type="match status" value="2"/>
</dbReference>
<dbReference type="PROSITE" id="PS00010">
    <property type="entry name" value="ASX_HYDROXYL"/>
    <property type="match status" value="1"/>
</dbReference>
<dbReference type="InterPro" id="IPR001881">
    <property type="entry name" value="EGF-like_Ca-bd_dom"/>
</dbReference>
<dbReference type="Pfam" id="PF12662">
    <property type="entry name" value="cEGF"/>
    <property type="match status" value="1"/>
</dbReference>
<keyword evidence="3" id="KW-0254">Endocytosis</keyword>
<dbReference type="Ensembl" id="ENSSFAT00005018129.1">
    <property type="protein sequence ID" value="ENSSFAP00005017455.1"/>
    <property type="gene ID" value="ENSSFAG00005009220.1"/>
</dbReference>
<sequence length="573" mass="63152">KPYDNYNAQDQTDNFKWLDGSCSVAVDGYLCSYAYEGMCPALRREGADNALYTTPFNLVSTLLTHVPFGSVATLPCPAGAQEDQLVLCLQREDGSVGWSREAPFCSRTPPPHSWCDQNNGGCEHFCRPAGGHFYCECAGGYQLADDGQSCELADVCQGAPCEFECLPLSDSYRCACPDGYMLAPDERGCLDVDECLQSPCEHICQNTLGTFQCQCREGFHPDDESACEDIDECMSDPCEHACENTLGSHVCHCHLGYSPVPEDLGRCQDIDECQIPDTCEQMCVNYEGGYDCYCEEGFELMPDLFSCRKTQIGVVQSAVTHQPGPVWVPEDYDWSPEQSHTDWPTEEEQSLDWLTEPPRVFNPDVIWVTRAPQEEFPFPSGLEPFPTVAENHEEDIDGTDWQEWGQRPQPEPKDFLTTHFPTPPATSVASTPTPDYYQDEEETTTDAPSVSTATISEGAWNWWPVTDSPAPPTEPAASHIPPAEGGETEGSADSLDPAQEDRGPKQSSTWLLVAILVPLCIVLVVMVALGIVYCTRYAVQPRNKAATDCYHWISGAHDKQVAAHPSAGVKTQV</sequence>
<reference evidence="17" key="3">
    <citation type="submission" date="2025-09" db="UniProtKB">
        <authorList>
            <consortium name="Ensembl"/>
        </authorList>
    </citation>
    <scope>IDENTIFICATION</scope>
</reference>
<dbReference type="CDD" id="cd00054">
    <property type="entry name" value="EGF_CA"/>
    <property type="match status" value="3"/>
</dbReference>
<feature type="region of interest" description="Disordered" evidence="14">
    <location>
        <begin position="400"/>
        <end position="504"/>
    </location>
</feature>
<keyword evidence="4 15" id="KW-0812">Transmembrane</keyword>
<dbReference type="InterPro" id="IPR000152">
    <property type="entry name" value="EGF-type_Asp/Asn_hydroxyl_site"/>
</dbReference>
<dbReference type="GO" id="GO:0050840">
    <property type="term" value="F:extracellular matrix binding"/>
    <property type="evidence" value="ECO:0007669"/>
    <property type="project" value="TreeGrafter"/>
</dbReference>
<keyword evidence="9 15" id="KW-0472">Membrane</keyword>
<dbReference type="InterPro" id="IPR049883">
    <property type="entry name" value="NOTCH1_EGF-like"/>
</dbReference>
<evidence type="ECO:0000256" key="3">
    <source>
        <dbReference type="ARBA" id="ARBA00022583"/>
    </source>
</evidence>
<evidence type="ECO:0000256" key="7">
    <source>
        <dbReference type="ARBA" id="ARBA00022737"/>
    </source>
</evidence>
<feature type="domain" description="EGF-like" evidence="16">
    <location>
        <begin position="229"/>
        <end position="268"/>
    </location>
</feature>
<dbReference type="GO" id="GO:0006897">
    <property type="term" value="P:endocytosis"/>
    <property type="evidence" value="ECO:0007669"/>
    <property type="project" value="UniProtKB-KW"/>
</dbReference>
<evidence type="ECO:0000256" key="9">
    <source>
        <dbReference type="ARBA" id="ARBA00023136"/>
    </source>
</evidence>
<dbReference type="PANTHER" id="PTHR14789:SF4">
    <property type="entry name" value="ENDOSIALIN"/>
    <property type="match status" value="1"/>
</dbReference>
<dbReference type="GO" id="GO:0030246">
    <property type="term" value="F:carbohydrate binding"/>
    <property type="evidence" value="ECO:0007669"/>
    <property type="project" value="UniProtKB-KW"/>
</dbReference>
<dbReference type="GO" id="GO:0009897">
    <property type="term" value="C:external side of plasma membrane"/>
    <property type="evidence" value="ECO:0007669"/>
    <property type="project" value="TreeGrafter"/>
</dbReference>
<dbReference type="PROSITE" id="PS01186">
    <property type="entry name" value="EGF_2"/>
    <property type="match status" value="2"/>
</dbReference>
<dbReference type="SMART" id="SM00179">
    <property type="entry name" value="EGF_CA"/>
    <property type="match status" value="5"/>
</dbReference>
<evidence type="ECO:0000256" key="13">
    <source>
        <dbReference type="PROSITE-ProRule" id="PRU00076"/>
    </source>
</evidence>
<keyword evidence="6" id="KW-0430">Lectin</keyword>
<dbReference type="InterPro" id="IPR009030">
    <property type="entry name" value="Growth_fac_rcpt_cys_sf"/>
</dbReference>
<keyword evidence="2 13" id="KW-0245">EGF-like domain</keyword>
<dbReference type="InterPro" id="IPR026823">
    <property type="entry name" value="cEGF"/>
</dbReference>
<keyword evidence="18" id="KW-1185">Reference proteome</keyword>
<dbReference type="SUPFAM" id="SSF57184">
    <property type="entry name" value="Growth factor receptor domain"/>
    <property type="match status" value="1"/>
</dbReference>
<feature type="domain" description="EGF-like" evidence="16">
    <location>
        <begin position="191"/>
        <end position="228"/>
    </location>
</feature>
<keyword evidence="10" id="KW-1015">Disulfide bond</keyword>
<feature type="transmembrane region" description="Helical" evidence="15">
    <location>
        <begin position="510"/>
        <end position="534"/>
    </location>
</feature>
<evidence type="ECO:0000256" key="1">
    <source>
        <dbReference type="ARBA" id="ARBA00004479"/>
    </source>
</evidence>
<comment type="caution">
    <text evidence="13">Lacks conserved residue(s) required for the propagation of feature annotation.</text>
</comment>
<evidence type="ECO:0000256" key="10">
    <source>
        <dbReference type="ARBA" id="ARBA00023157"/>
    </source>
</evidence>
<dbReference type="InterPro" id="IPR051505">
    <property type="entry name" value="C-type_lectin_domain"/>
</dbReference>
<feature type="compositionally biased region" description="Polar residues" evidence="14">
    <location>
        <begin position="445"/>
        <end position="455"/>
    </location>
</feature>
<dbReference type="Pfam" id="PF14670">
    <property type="entry name" value="FXa_inhibition"/>
    <property type="match status" value="1"/>
</dbReference>
<keyword evidence="12" id="KW-0325">Glycoprotein</keyword>
<dbReference type="AlphaFoldDB" id="A0A672GKI3"/>
<evidence type="ECO:0000259" key="16">
    <source>
        <dbReference type="PROSITE" id="PS50026"/>
    </source>
</evidence>
<keyword evidence="5" id="KW-0732">Signal</keyword>
<organism evidence="17 18">
    <name type="scientific">Salarias fasciatus</name>
    <name type="common">Jewelled blenny</name>
    <name type="synonym">Blennius fasciatus</name>
    <dbReference type="NCBI Taxonomy" id="181472"/>
    <lineage>
        <taxon>Eukaryota</taxon>
        <taxon>Metazoa</taxon>
        <taxon>Chordata</taxon>
        <taxon>Craniata</taxon>
        <taxon>Vertebrata</taxon>
        <taxon>Euteleostomi</taxon>
        <taxon>Actinopterygii</taxon>
        <taxon>Neopterygii</taxon>
        <taxon>Teleostei</taxon>
        <taxon>Neoteleostei</taxon>
        <taxon>Acanthomorphata</taxon>
        <taxon>Ovalentaria</taxon>
        <taxon>Blenniimorphae</taxon>
        <taxon>Blenniiformes</taxon>
        <taxon>Blennioidei</taxon>
        <taxon>Blenniidae</taxon>
        <taxon>Salariinae</taxon>
        <taxon>Salarias</taxon>
    </lineage>
</organism>
<dbReference type="PANTHER" id="PTHR14789">
    <property type="entry name" value="CHONDROLECTIN VARIANT CHODLFDELTAE"/>
    <property type="match status" value="1"/>
</dbReference>
<evidence type="ECO:0000256" key="12">
    <source>
        <dbReference type="ARBA" id="ARBA00023180"/>
    </source>
</evidence>
<keyword evidence="11" id="KW-0675">Receptor</keyword>
<dbReference type="OMA" id="AHDKQGA"/>